<dbReference type="CDD" id="cd08499">
    <property type="entry name" value="PBP2_Ylib_like"/>
    <property type="match status" value="1"/>
</dbReference>
<dbReference type="PROSITE" id="PS01040">
    <property type="entry name" value="SBP_BACTERIAL_5"/>
    <property type="match status" value="1"/>
</dbReference>
<evidence type="ECO:0000256" key="4">
    <source>
        <dbReference type="ARBA" id="ARBA00022729"/>
    </source>
</evidence>
<dbReference type="PIRSF" id="PIRSF002741">
    <property type="entry name" value="MppA"/>
    <property type="match status" value="1"/>
</dbReference>
<evidence type="ECO:0000256" key="2">
    <source>
        <dbReference type="ARBA" id="ARBA00005695"/>
    </source>
</evidence>
<dbReference type="SUPFAM" id="SSF53850">
    <property type="entry name" value="Periplasmic binding protein-like II"/>
    <property type="match status" value="1"/>
</dbReference>
<comment type="similarity">
    <text evidence="2">Belongs to the bacterial solute-binding protein 5 family.</text>
</comment>
<keyword evidence="9" id="KW-1185">Reference proteome</keyword>
<accession>A0A923L2Z2</accession>
<dbReference type="InterPro" id="IPR030678">
    <property type="entry name" value="Peptide/Ni-bd"/>
</dbReference>
<keyword evidence="4 6" id="KW-0732">Signal</keyword>
<dbReference type="InterPro" id="IPR023765">
    <property type="entry name" value="SBP_5_CS"/>
</dbReference>
<comment type="caution">
    <text evidence="8">The sequence shown here is derived from an EMBL/GenBank/DDBJ whole genome shotgun (WGS) entry which is preliminary data.</text>
</comment>
<dbReference type="PANTHER" id="PTHR30290">
    <property type="entry name" value="PERIPLASMIC BINDING COMPONENT OF ABC TRANSPORTER"/>
    <property type="match status" value="1"/>
</dbReference>
<comment type="subcellular location">
    <subcellularLocation>
        <location evidence="1">Cell membrane</location>
        <topology evidence="1">Lipid-anchor</topology>
    </subcellularLocation>
</comment>
<reference evidence="8" key="1">
    <citation type="submission" date="2020-08" db="EMBL/GenBank/DDBJ databases">
        <title>Genome public.</title>
        <authorList>
            <person name="Liu C."/>
            <person name="Sun Q."/>
        </authorList>
    </citation>
    <scope>NUCLEOTIDE SEQUENCE</scope>
    <source>
        <strain evidence="8">BX22</strain>
    </source>
</reference>
<organism evidence="8 9">
    <name type="scientific">Ornithinibacillus hominis</name>
    <dbReference type="NCBI Taxonomy" id="2763055"/>
    <lineage>
        <taxon>Bacteria</taxon>
        <taxon>Bacillati</taxon>
        <taxon>Bacillota</taxon>
        <taxon>Bacilli</taxon>
        <taxon>Bacillales</taxon>
        <taxon>Bacillaceae</taxon>
        <taxon>Ornithinibacillus</taxon>
    </lineage>
</organism>
<evidence type="ECO:0000256" key="3">
    <source>
        <dbReference type="ARBA" id="ARBA00022448"/>
    </source>
</evidence>
<protein>
    <submittedName>
        <fullName evidence="8">Glutathione ABC transporter substrate-binding protein</fullName>
    </submittedName>
</protein>
<name>A0A923L2Z2_9BACI</name>
<feature type="compositionally biased region" description="Acidic residues" evidence="5">
    <location>
        <begin position="36"/>
        <end position="55"/>
    </location>
</feature>
<dbReference type="RefSeq" id="WP_186868235.1">
    <property type="nucleotide sequence ID" value="NZ_JACOOL010000001.1"/>
</dbReference>
<feature type="signal peptide" evidence="6">
    <location>
        <begin position="1"/>
        <end position="25"/>
    </location>
</feature>
<evidence type="ECO:0000259" key="7">
    <source>
        <dbReference type="Pfam" id="PF00496"/>
    </source>
</evidence>
<dbReference type="GO" id="GO:0042597">
    <property type="term" value="C:periplasmic space"/>
    <property type="evidence" value="ECO:0007669"/>
    <property type="project" value="UniProtKB-ARBA"/>
</dbReference>
<feature type="region of interest" description="Disordered" evidence="5">
    <location>
        <begin position="27"/>
        <end position="66"/>
    </location>
</feature>
<dbReference type="Gene3D" id="3.10.105.10">
    <property type="entry name" value="Dipeptide-binding Protein, Domain 3"/>
    <property type="match status" value="1"/>
</dbReference>
<dbReference type="AlphaFoldDB" id="A0A923L2Z2"/>
<evidence type="ECO:0000256" key="6">
    <source>
        <dbReference type="SAM" id="SignalP"/>
    </source>
</evidence>
<dbReference type="InterPro" id="IPR039424">
    <property type="entry name" value="SBP_5"/>
</dbReference>
<evidence type="ECO:0000313" key="9">
    <source>
        <dbReference type="Proteomes" id="UP000637359"/>
    </source>
</evidence>
<gene>
    <name evidence="8" type="ORF">H8S33_01725</name>
</gene>
<feature type="chain" id="PRO_5037931756" evidence="6">
    <location>
        <begin position="26"/>
        <end position="550"/>
    </location>
</feature>
<evidence type="ECO:0000256" key="5">
    <source>
        <dbReference type="SAM" id="MobiDB-lite"/>
    </source>
</evidence>
<dbReference type="PANTHER" id="PTHR30290:SF9">
    <property type="entry name" value="OLIGOPEPTIDE-BINDING PROTEIN APPA"/>
    <property type="match status" value="1"/>
</dbReference>
<dbReference type="Gene3D" id="3.40.190.10">
    <property type="entry name" value="Periplasmic binding protein-like II"/>
    <property type="match status" value="1"/>
</dbReference>
<dbReference type="EMBL" id="JACOOL010000001">
    <property type="protein sequence ID" value="MBC5635534.1"/>
    <property type="molecule type" value="Genomic_DNA"/>
</dbReference>
<dbReference type="Proteomes" id="UP000637359">
    <property type="component" value="Unassembled WGS sequence"/>
</dbReference>
<sequence length="550" mass="60636">MNLSKRLLVFLATVLMLSFVLVACASEPNENGSPTDDGDTEEPADNGEDTTDSGETDGQSGGNDLVIANSSDAVSLDPAGSNDVPSSNVAANIYESLVKQDQNMELQPSLAESWELVEDNVWEFKLREGVKFHDGSDFNAEVVKMNIERVLDEDVASPRSFLYSMVTDIEVVDDYTVRFTTEFPFSPLPAHLAHNGGAMVSPKLIEEDYAAMEAGEEPGSVINENPVGTGFFKFEEWVPGQHIKLVRNDDYWGEPAKLDSVTFKVVSEDLTRVAELRTGDSHISDPLSPSDVAEIENTDGLHVNTQGSVSLSYVGFNMEKEPFNDPRVRQAINMAIDRSQIIDGIYNGVGIPAIGPLAPDVFGYDPNVPGLEYDPEKAKELLAEAGFEDGFSTTLWTNDNRERMDMATNVQAQLKEFGIEVQIEVMEWGAYLDQTANGEHDMFILGWSTVTGDADYGLYALLHSDNVGEPGNRTFTKDPELDALLDEARQTSDAEERAELYRQIQEMLVDIAPMLYIHHQEYLLGVSDKVQGLIQDPTGILRLQNVTLTE</sequence>
<dbReference type="GO" id="GO:1904680">
    <property type="term" value="F:peptide transmembrane transporter activity"/>
    <property type="evidence" value="ECO:0007669"/>
    <property type="project" value="TreeGrafter"/>
</dbReference>
<dbReference type="InterPro" id="IPR000914">
    <property type="entry name" value="SBP_5_dom"/>
</dbReference>
<evidence type="ECO:0000256" key="1">
    <source>
        <dbReference type="ARBA" id="ARBA00004193"/>
    </source>
</evidence>
<keyword evidence="3" id="KW-0813">Transport</keyword>
<evidence type="ECO:0000313" key="8">
    <source>
        <dbReference type="EMBL" id="MBC5635534.1"/>
    </source>
</evidence>
<dbReference type="PROSITE" id="PS51257">
    <property type="entry name" value="PROKAR_LIPOPROTEIN"/>
    <property type="match status" value="1"/>
</dbReference>
<dbReference type="Gene3D" id="3.90.76.10">
    <property type="entry name" value="Dipeptide-binding Protein, Domain 1"/>
    <property type="match status" value="1"/>
</dbReference>
<feature type="domain" description="Solute-binding protein family 5" evidence="7">
    <location>
        <begin position="105"/>
        <end position="467"/>
    </location>
</feature>
<dbReference type="Pfam" id="PF00496">
    <property type="entry name" value="SBP_bac_5"/>
    <property type="match status" value="1"/>
</dbReference>
<proteinExistence type="inferred from homology"/>
<dbReference type="GO" id="GO:0015833">
    <property type="term" value="P:peptide transport"/>
    <property type="evidence" value="ECO:0007669"/>
    <property type="project" value="TreeGrafter"/>
</dbReference>
<dbReference type="GO" id="GO:0043190">
    <property type="term" value="C:ATP-binding cassette (ABC) transporter complex"/>
    <property type="evidence" value="ECO:0007669"/>
    <property type="project" value="InterPro"/>
</dbReference>